<dbReference type="PANTHER" id="PTHR20855">
    <property type="entry name" value="ADIPOR/PROGESTIN RECEPTOR-RELATED"/>
    <property type="match status" value="1"/>
</dbReference>
<evidence type="ECO:0000256" key="6">
    <source>
        <dbReference type="PIRSR" id="PIRSR604254-1"/>
    </source>
</evidence>
<keyword evidence="3 7" id="KW-0812">Transmembrane</keyword>
<dbReference type="Proteomes" id="UP000582659">
    <property type="component" value="Unassembled WGS sequence"/>
</dbReference>
<evidence type="ECO:0000256" key="5">
    <source>
        <dbReference type="ARBA" id="ARBA00023136"/>
    </source>
</evidence>
<gene>
    <name evidence="8" type="ORF">BXYJ_LOCUS9284</name>
</gene>
<feature type="binding site" evidence="6">
    <location>
        <position position="429"/>
    </location>
    <ligand>
        <name>Zn(2+)</name>
        <dbReference type="ChEBI" id="CHEBI:29105"/>
    </ligand>
</feature>
<dbReference type="PANTHER" id="PTHR20855:SF127">
    <property type="entry name" value="PROGESTIN AND ADIPOQ RECEPTOR-LIKE PROTEIN 1"/>
    <property type="match status" value="1"/>
</dbReference>
<dbReference type="eggNOG" id="KOG0748">
    <property type="taxonomic scope" value="Eukaryota"/>
</dbReference>
<evidence type="ECO:0000313" key="10">
    <source>
        <dbReference type="Proteomes" id="UP000659654"/>
    </source>
</evidence>
<dbReference type="GO" id="GO:0046872">
    <property type="term" value="F:metal ion binding"/>
    <property type="evidence" value="ECO:0007669"/>
    <property type="project" value="UniProtKB-KW"/>
</dbReference>
<keyword evidence="6" id="KW-0479">Metal-binding</keyword>
<dbReference type="Proteomes" id="UP000659654">
    <property type="component" value="Unassembled WGS sequence"/>
</dbReference>
<evidence type="ECO:0000313" key="11">
    <source>
        <dbReference type="WBParaSite" id="BXY_0747600.1"/>
    </source>
</evidence>
<keyword evidence="6" id="KW-0862">Zinc</keyword>
<feature type="transmembrane region" description="Helical" evidence="7">
    <location>
        <begin position="228"/>
        <end position="247"/>
    </location>
</feature>
<dbReference type="GO" id="GO:0033211">
    <property type="term" value="P:adiponectin-activated signaling pathway"/>
    <property type="evidence" value="ECO:0007669"/>
    <property type="project" value="TreeGrafter"/>
</dbReference>
<dbReference type="Proteomes" id="UP000095284">
    <property type="component" value="Unplaced"/>
</dbReference>
<dbReference type="InterPro" id="IPR004254">
    <property type="entry name" value="AdipoR/HlyIII-related"/>
</dbReference>
<evidence type="ECO:0000313" key="8">
    <source>
        <dbReference type="EMBL" id="CAD5226739.1"/>
    </source>
</evidence>
<evidence type="ECO:0000256" key="2">
    <source>
        <dbReference type="ARBA" id="ARBA00007018"/>
    </source>
</evidence>
<dbReference type="Pfam" id="PF03006">
    <property type="entry name" value="HlyIII"/>
    <property type="match status" value="1"/>
</dbReference>
<feature type="transmembrane region" description="Helical" evidence="7">
    <location>
        <begin position="259"/>
        <end position="278"/>
    </location>
</feature>
<sequence>MSTDDFVSSDVNKALQEARQIVTKGKRPPQPLNEHLIEESTTVQVNKSGNRTDPVEVIISRSKKFTQDSSDDEYFGSLSDSDLLPRARTVSTASRKSCKHHYSDAELEGFEKSKSHKKHTNVRYRRKGNELWTKDDEDDLLTDGTVSEFEEDQARLEVDVKEECRDEDGEGHVVIKTWSARWTVQHFDLLPEWLQDNEYLRHGHRPPLPSVAECFKSILSVHTETGNIWTHLIGCVAFFFLALWFLTRPDAHIGLQEKLVFSFFFGGAILCLGLSFMFHTLSCHSLNVLLIFSKLDYMGISLLIVGSFIPWVYYGFYCRQEPKITYIAMICVLGAGAIIVSLWDKFSESRYRPFRAGIFVAMGCSGIIPAIHFVYTDGMRVLIDENGFYWLVAMAVLYLFGAFLYATRTPERFFPGKCDLVFQSHQLFHLCVVVAAFTHYYGISEMAMKRLTSSCPADESIFDAARHTEL</sequence>
<accession>A0A1I7S395</accession>
<dbReference type="EMBL" id="CAJFCV020000004">
    <property type="protein sequence ID" value="CAG9116153.1"/>
    <property type="molecule type" value="Genomic_DNA"/>
</dbReference>
<proteinExistence type="inferred from homology"/>
<evidence type="ECO:0000256" key="4">
    <source>
        <dbReference type="ARBA" id="ARBA00022989"/>
    </source>
</evidence>
<feature type="transmembrane region" description="Helical" evidence="7">
    <location>
        <begin position="355"/>
        <end position="375"/>
    </location>
</feature>
<feature type="transmembrane region" description="Helical" evidence="7">
    <location>
        <begin position="387"/>
        <end position="406"/>
    </location>
</feature>
<keyword evidence="10" id="KW-1185">Reference proteome</keyword>
<evidence type="ECO:0000313" key="9">
    <source>
        <dbReference type="Proteomes" id="UP000095284"/>
    </source>
</evidence>
<dbReference type="SMR" id="A0A1I7S395"/>
<protein>
    <submittedName>
        <fullName evidence="8">(pine wood nematode) hypothetical protein</fullName>
    </submittedName>
</protein>
<dbReference type="EMBL" id="CAJFDI010000004">
    <property type="protein sequence ID" value="CAD5226739.1"/>
    <property type="molecule type" value="Genomic_DNA"/>
</dbReference>
<comment type="similarity">
    <text evidence="2">Belongs to the ADIPOR family.</text>
</comment>
<organism evidence="9 11">
    <name type="scientific">Bursaphelenchus xylophilus</name>
    <name type="common">Pinewood nematode worm</name>
    <name type="synonym">Aphelenchoides xylophilus</name>
    <dbReference type="NCBI Taxonomy" id="6326"/>
    <lineage>
        <taxon>Eukaryota</taxon>
        <taxon>Metazoa</taxon>
        <taxon>Ecdysozoa</taxon>
        <taxon>Nematoda</taxon>
        <taxon>Chromadorea</taxon>
        <taxon>Rhabditida</taxon>
        <taxon>Tylenchina</taxon>
        <taxon>Tylenchomorpha</taxon>
        <taxon>Aphelenchoidea</taxon>
        <taxon>Aphelenchoididae</taxon>
        <taxon>Bursaphelenchus</taxon>
    </lineage>
</organism>
<dbReference type="WBParaSite" id="BXY_0747600.1">
    <property type="protein sequence ID" value="BXY_0747600.1"/>
    <property type="gene ID" value="BXY_0747600"/>
</dbReference>
<keyword evidence="4 7" id="KW-1133">Transmembrane helix</keyword>
<comment type="subcellular location">
    <subcellularLocation>
        <location evidence="1">Membrane</location>
        <topology evidence="1">Multi-pass membrane protein</topology>
    </subcellularLocation>
</comment>
<feature type="binding site" evidence="6">
    <location>
        <position position="279"/>
    </location>
    <ligand>
        <name>Zn(2+)</name>
        <dbReference type="ChEBI" id="CHEBI:29105"/>
    </ligand>
</feature>
<evidence type="ECO:0000256" key="7">
    <source>
        <dbReference type="SAM" id="Phobius"/>
    </source>
</evidence>
<reference evidence="8" key="2">
    <citation type="submission" date="2020-09" db="EMBL/GenBank/DDBJ databases">
        <authorList>
            <person name="Kikuchi T."/>
        </authorList>
    </citation>
    <scope>NUCLEOTIDE SEQUENCE</scope>
    <source>
        <strain evidence="8">Ka4C1</strain>
    </source>
</reference>
<evidence type="ECO:0000256" key="3">
    <source>
        <dbReference type="ARBA" id="ARBA00022692"/>
    </source>
</evidence>
<reference evidence="11" key="1">
    <citation type="submission" date="2016-11" db="UniProtKB">
        <authorList>
            <consortium name="WormBaseParasite"/>
        </authorList>
    </citation>
    <scope>IDENTIFICATION</scope>
</reference>
<dbReference type="OrthoDB" id="5585746at2759"/>
<keyword evidence="5 7" id="KW-0472">Membrane</keyword>
<name>A0A1I7S395_BURXY</name>
<dbReference type="GO" id="GO:0005886">
    <property type="term" value="C:plasma membrane"/>
    <property type="evidence" value="ECO:0007669"/>
    <property type="project" value="TreeGrafter"/>
</dbReference>
<feature type="transmembrane region" description="Helical" evidence="7">
    <location>
        <begin position="324"/>
        <end position="343"/>
    </location>
</feature>
<evidence type="ECO:0000256" key="1">
    <source>
        <dbReference type="ARBA" id="ARBA00004141"/>
    </source>
</evidence>
<dbReference type="AlphaFoldDB" id="A0A1I7S395"/>
<feature type="binding site" evidence="6">
    <location>
        <position position="425"/>
    </location>
    <ligand>
        <name>Zn(2+)</name>
        <dbReference type="ChEBI" id="CHEBI:29105"/>
    </ligand>
</feature>
<feature type="transmembrane region" description="Helical" evidence="7">
    <location>
        <begin position="298"/>
        <end position="317"/>
    </location>
</feature>
<feature type="transmembrane region" description="Helical" evidence="7">
    <location>
        <begin position="426"/>
        <end position="443"/>
    </location>
</feature>
<dbReference type="GO" id="GO:0038023">
    <property type="term" value="F:signaling receptor activity"/>
    <property type="evidence" value="ECO:0007669"/>
    <property type="project" value="TreeGrafter"/>
</dbReference>